<dbReference type="InterPro" id="IPR038352">
    <property type="entry name" value="Imelysin_sf"/>
</dbReference>
<evidence type="ECO:0000259" key="4">
    <source>
        <dbReference type="Pfam" id="PF09375"/>
    </source>
</evidence>
<dbReference type="PANTHER" id="PTHR39192">
    <property type="entry name" value="IRON UPTAKE SYSTEM COMPONENT EFEO"/>
    <property type="match status" value="1"/>
</dbReference>
<dbReference type="InterPro" id="IPR018976">
    <property type="entry name" value="Imelysin-like"/>
</dbReference>
<reference evidence="5" key="1">
    <citation type="submission" date="2022-11" db="EMBL/GenBank/DDBJ databases">
        <title>Corynebacterium sp. isolated from Penguins.</title>
        <authorList>
            <person name="Sedlar K."/>
            <person name="Svec P."/>
        </authorList>
    </citation>
    <scope>NUCLEOTIDE SEQUENCE</scope>
    <source>
        <strain evidence="5">P7374</strain>
    </source>
</reference>
<dbReference type="Proteomes" id="UP001071478">
    <property type="component" value="Unassembled WGS sequence"/>
</dbReference>
<dbReference type="InterPro" id="IPR050894">
    <property type="entry name" value="EfeM/EfeO_iron_uptake"/>
</dbReference>
<dbReference type="CDD" id="cd14656">
    <property type="entry name" value="Imelysin-like_EfeO"/>
    <property type="match status" value="1"/>
</dbReference>
<dbReference type="RefSeq" id="WP_200250565.1">
    <property type="nucleotide sequence ID" value="NZ_JAENIQ020000005.1"/>
</dbReference>
<keyword evidence="3" id="KW-0732">Signal</keyword>
<comment type="similarity">
    <text evidence="2">Belongs to the EfeM/EfeO family.</text>
</comment>
<keyword evidence="5" id="KW-0449">Lipoprotein</keyword>
<dbReference type="Gene3D" id="1.20.1420.20">
    <property type="entry name" value="M75 peptidase, HXXE motif"/>
    <property type="match status" value="1"/>
</dbReference>
<evidence type="ECO:0000256" key="1">
    <source>
        <dbReference type="ARBA" id="ARBA00004196"/>
    </source>
</evidence>
<dbReference type="Pfam" id="PF09375">
    <property type="entry name" value="Peptidase_M75"/>
    <property type="match status" value="1"/>
</dbReference>
<evidence type="ECO:0000313" key="5">
    <source>
        <dbReference type="EMBL" id="MCX7469215.1"/>
    </source>
</evidence>
<evidence type="ECO:0000256" key="3">
    <source>
        <dbReference type="ARBA" id="ARBA00022729"/>
    </source>
</evidence>
<sequence length="389" mass="40736">MQRRVIPLTVTILTGVVCSTTGCSGGDAPDRAAAPSPGVFTVAAGAGDCRINADAARTVPVGLLTFTVRNDGDEPVGFTVTAPGGAVVGEVVGIPPDRSRTLLVRATEPGEHVLGCAPDSGAGAASDTVTVTGTAPGDGDTDPVADEASANYRAYVSEQLDETTVALTGLRDVLDDGRDLGEARRLYLAARVPYMRVAPAVMPDAGRFGVSPAPRRSDIESGESWDRMHALEKDLWGPGAGISDDTLTTATRLLDDVVAVRRALGPGDHVTVETVADHAQDLVDHLSDAGIHGEIDVYTRTELSDFRSSLEGSQAAVGFLGPIIRAREPDLMPALDGDYAALREQLAGYRQGDGFVSYDEVPVPQRRKLSDMLDVLVARLGSVQEVVAR</sequence>
<dbReference type="AlphaFoldDB" id="A0A9Q4CC07"/>
<dbReference type="EMBL" id="JAPMKU010000005">
    <property type="protein sequence ID" value="MCX7469215.1"/>
    <property type="molecule type" value="Genomic_DNA"/>
</dbReference>
<name>A0A9Q4CC07_9CORY</name>
<feature type="domain" description="Imelysin-like" evidence="4">
    <location>
        <begin position="178"/>
        <end position="372"/>
    </location>
</feature>
<proteinExistence type="inferred from homology"/>
<accession>A0A9Q4CC07</accession>
<dbReference type="PANTHER" id="PTHR39192:SF1">
    <property type="entry name" value="IRON UPTAKE SYSTEM COMPONENT EFEO"/>
    <property type="match status" value="1"/>
</dbReference>
<dbReference type="GO" id="GO:0030313">
    <property type="term" value="C:cell envelope"/>
    <property type="evidence" value="ECO:0007669"/>
    <property type="project" value="UniProtKB-SubCell"/>
</dbReference>
<comment type="caution">
    <text evidence="5">The sequence shown here is derived from an EMBL/GenBank/DDBJ whole genome shotgun (WGS) entry which is preliminary data.</text>
</comment>
<gene>
    <name evidence="5" type="ORF">OS129_10060</name>
</gene>
<evidence type="ECO:0000256" key="2">
    <source>
        <dbReference type="ARBA" id="ARBA00005989"/>
    </source>
</evidence>
<dbReference type="PROSITE" id="PS51257">
    <property type="entry name" value="PROKAR_LIPOPROTEIN"/>
    <property type="match status" value="1"/>
</dbReference>
<protein>
    <submittedName>
        <fullName evidence="5">EfeM/EfeO family lipoprotein</fullName>
    </submittedName>
</protein>
<organism evidence="5 6">
    <name type="scientific">Corynebacterium pygosceleis</name>
    <dbReference type="NCBI Taxonomy" id="2800406"/>
    <lineage>
        <taxon>Bacteria</taxon>
        <taxon>Bacillati</taxon>
        <taxon>Actinomycetota</taxon>
        <taxon>Actinomycetes</taxon>
        <taxon>Mycobacteriales</taxon>
        <taxon>Corynebacteriaceae</taxon>
        <taxon>Corynebacterium</taxon>
    </lineage>
</organism>
<comment type="subcellular location">
    <subcellularLocation>
        <location evidence="1">Cell envelope</location>
    </subcellularLocation>
</comment>
<evidence type="ECO:0000313" key="6">
    <source>
        <dbReference type="Proteomes" id="UP001071478"/>
    </source>
</evidence>
<dbReference type="InterPro" id="IPR034981">
    <property type="entry name" value="Imelysin-like_EfeO/Algp7"/>
</dbReference>